<dbReference type="PRINTS" id="PR00598">
    <property type="entry name" value="HTHMARR"/>
</dbReference>
<dbReference type="PROSITE" id="PS50995">
    <property type="entry name" value="HTH_MARR_2"/>
    <property type="match status" value="1"/>
</dbReference>
<keyword evidence="3" id="KW-0804">Transcription</keyword>
<dbReference type="EMBL" id="DYXY01000075">
    <property type="protein sequence ID" value="HJE15032.1"/>
    <property type="molecule type" value="Genomic_DNA"/>
</dbReference>
<sequence>MISSENDQVQGISILSRIIQNDLKRNVKQYGLNENNYFFIFFLQDHPGATQDELRQTMFLDHSTITRAVAKLTTLGYIERRPDEKDKRMGHLYLTDQGKALQHPLYEATKHAEEMAFGNLTLEERQHIQALLLKSAISHEREKEKNGSKYN</sequence>
<dbReference type="Proteomes" id="UP000774947">
    <property type="component" value="Unassembled WGS sequence"/>
</dbReference>
<dbReference type="AlphaFoldDB" id="A0A921DUX6"/>
<evidence type="ECO:0000256" key="1">
    <source>
        <dbReference type="ARBA" id="ARBA00023015"/>
    </source>
</evidence>
<protein>
    <submittedName>
        <fullName evidence="5">MarR family transcriptional regulator</fullName>
    </submittedName>
</protein>
<dbReference type="RefSeq" id="WP_270330268.1">
    <property type="nucleotide sequence ID" value="NZ_JAQEIC010000001.1"/>
</dbReference>
<evidence type="ECO:0000256" key="2">
    <source>
        <dbReference type="ARBA" id="ARBA00023125"/>
    </source>
</evidence>
<dbReference type="SUPFAM" id="SSF46785">
    <property type="entry name" value="Winged helix' DNA-binding domain"/>
    <property type="match status" value="1"/>
</dbReference>
<dbReference type="PANTHER" id="PTHR42756:SF1">
    <property type="entry name" value="TRANSCRIPTIONAL REPRESSOR OF EMRAB OPERON"/>
    <property type="match status" value="1"/>
</dbReference>
<reference evidence="5" key="1">
    <citation type="journal article" date="2021" name="PeerJ">
        <title>Extensive microbial diversity within the chicken gut microbiome revealed by metagenomics and culture.</title>
        <authorList>
            <person name="Gilroy R."/>
            <person name="Ravi A."/>
            <person name="Getino M."/>
            <person name="Pursley I."/>
            <person name="Horton D.L."/>
            <person name="Alikhan N.F."/>
            <person name="Baker D."/>
            <person name="Gharbi K."/>
            <person name="Hall N."/>
            <person name="Watson M."/>
            <person name="Adriaenssens E.M."/>
            <person name="Foster-Nyarko E."/>
            <person name="Jarju S."/>
            <person name="Secka A."/>
            <person name="Antonio M."/>
            <person name="Oren A."/>
            <person name="Chaudhuri R.R."/>
            <person name="La Ragione R."/>
            <person name="Hildebrand F."/>
            <person name="Pallen M.J."/>
        </authorList>
    </citation>
    <scope>NUCLEOTIDE SEQUENCE</scope>
    <source>
        <strain evidence="5">CHK173-2119</strain>
    </source>
</reference>
<evidence type="ECO:0000313" key="6">
    <source>
        <dbReference type="Proteomes" id="UP000774947"/>
    </source>
</evidence>
<dbReference type="PANTHER" id="PTHR42756">
    <property type="entry name" value="TRANSCRIPTIONAL REGULATOR, MARR"/>
    <property type="match status" value="1"/>
</dbReference>
<gene>
    <name evidence="5" type="ORF">K8W17_03015</name>
</gene>
<dbReference type="GO" id="GO:0003677">
    <property type="term" value="F:DNA binding"/>
    <property type="evidence" value="ECO:0007669"/>
    <property type="project" value="UniProtKB-KW"/>
</dbReference>
<evidence type="ECO:0000313" key="5">
    <source>
        <dbReference type="EMBL" id="HJE15032.1"/>
    </source>
</evidence>
<organism evidence="5 6">
    <name type="scientific">Lapidilactobacillus dextrinicus</name>
    <dbReference type="NCBI Taxonomy" id="51664"/>
    <lineage>
        <taxon>Bacteria</taxon>
        <taxon>Bacillati</taxon>
        <taxon>Bacillota</taxon>
        <taxon>Bacilli</taxon>
        <taxon>Lactobacillales</taxon>
        <taxon>Lactobacillaceae</taxon>
        <taxon>Lapidilactobacillus</taxon>
    </lineage>
</organism>
<keyword evidence="2" id="KW-0238">DNA-binding</keyword>
<dbReference type="Pfam" id="PF12802">
    <property type="entry name" value="MarR_2"/>
    <property type="match status" value="1"/>
</dbReference>
<evidence type="ECO:0000259" key="4">
    <source>
        <dbReference type="PROSITE" id="PS50995"/>
    </source>
</evidence>
<dbReference type="GO" id="GO:0003700">
    <property type="term" value="F:DNA-binding transcription factor activity"/>
    <property type="evidence" value="ECO:0007669"/>
    <property type="project" value="InterPro"/>
</dbReference>
<dbReference type="InterPro" id="IPR036390">
    <property type="entry name" value="WH_DNA-bd_sf"/>
</dbReference>
<dbReference type="Gene3D" id="1.10.10.10">
    <property type="entry name" value="Winged helix-like DNA-binding domain superfamily/Winged helix DNA-binding domain"/>
    <property type="match status" value="1"/>
</dbReference>
<dbReference type="InterPro" id="IPR000835">
    <property type="entry name" value="HTH_MarR-typ"/>
</dbReference>
<feature type="domain" description="HTH marR-type" evidence="4">
    <location>
        <begin position="5"/>
        <end position="137"/>
    </location>
</feature>
<dbReference type="InterPro" id="IPR036388">
    <property type="entry name" value="WH-like_DNA-bd_sf"/>
</dbReference>
<proteinExistence type="predicted"/>
<dbReference type="SMART" id="SM00347">
    <property type="entry name" value="HTH_MARR"/>
    <property type="match status" value="1"/>
</dbReference>
<name>A0A921DUX6_9LACO</name>
<accession>A0A921DUX6</accession>
<evidence type="ECO:0000256" key="3">
    <source>
        <dbReference type="ARBA" id="ARBA00023163"/>
    </source>
</evidence>
<keyword evidence="1" id="KW-0805">Transcription regulation</keyword>
<comment type="caution">
    <text evidence="5">The sequence shown here is derived from an EMBL/GenBank/DDBJ whole genome shotgun (WGS) entry which is preliminary data.</text>
</comment>
<reference evidence="5" key="2">
    <citation type="submission" date="2021-09" db="EMBL/GenBank/DDBJ databases">
        <authorList>
            <person name="Gilroy R."/>
        </authorList>
    </citation>
    <scope>NUCLEOTIDE SEQUENCE</scope>
    <source>
        <strain evidence="5">CHK173-2119</strain>
    </source>
</reference>